<feature type="domain" description="Minor capsid protein P8 central region" evidence="1">
    <location>
        <begin position="62"/>
        <end position="178"/>
    </location>
</feature>
<dbReference type="InterPro" id="IPR043916">
    <property type="entry name" value="P8_CR"/>
</dbReference>
<reference evidence="2" key="1">
    <citation type="journal article" date="2020" name="Nature">
        <title>Giant virus diversity and host interactions through global metagenomics.</title>
        <authorList>
            <person name="Schulz F."/>
            <person name="Roux S."/>
            <person name="Paez-Espino D."/>
            <person name="Jungbluth S."/>
            <person name="Walsh D.A."/>
            <person name="Denef V.J."/>
            <person name="McMahon K.D."/>
            <person name="Konstantinidis K.T."/>
            <person name="Eloe-Fadrosh E.A."/>
            <person name="Kyrpides N.C."/>
            <person name="Woyke T."/>
        </authorList>
    </citation>
    <scope>NUCLEOTIDE SEQUENCE</scope>
    <source>
        <strain evidence="2">GVMAG-M-3300027747-57</strain>
    </source>
</reference>
<evidence type="ECO:0000313" key="2">
    <source>
        <dbReference type="EMBL" id="QHU06060.1"/>
    </source>
</evidence>
<proteinExistence type="predicted"/>
<protein>
    <recommendedName>
        <fullName evidence="1">Minor capsid protein P8 central region domain-containing protein</fullName>
    </recommendedName>
</protein>
<organism evidence="2">
    <name type="scientific">viral metagenome</name>
    <dbReference type="NCBI Taxonomy" id="1070528"/>
    <lineage>
        <taxon>unclassified sequences</taxon>
        <taxon>metagenomes</taxon>
        <taxon>organismal metagenomes</taxon>
    </lineage>
</organism>
<sequence length="184" mass="21243">MSYLKINPSDINSEGRIMANTNYNGRVNIIEPESPNAIFKMQEKLAVKNKASEYREALVGTWENNALSNAYFSAENMQIIQNGLRAGVYAMSNNEFIIAPQNVDTLKIIMRSIYMQYSEHYPDKITEQIERLNKLVLDYAVPTVYNEAVGYMKYRIDQSTLVSPLPIPKHHDRAYKQLVMKNWI</sequence>
<accession>A0A6C0JMU4</accession>
<evidence type="ECO:0000259" key="1">
    <source>
        <dbReference type="Pfam" id="PF19065"/>
    </source>
</evidence>
<dbReference type="EMBL" id="MN740430">
    <property type="protein sequence ID" value="QHU06060.1"/>
    <property type="molecule type" value="Genomic_DNA"/>
</dbReference>
<dbReference type="Pfam" id="PF19065">
    <property type="entry name" value="P8_CR"/>
    <property type="match status" value="1"/>
</dbReference>
<dbReference type="AlphaFoldDB" id="A0A6C0JMU4"/>
<name>A0A6C0JMU4_9ZZZZ</name>